<evidence type="ECO:0000313" key="2">
    <source>
        <dbReference type="EMBL" id="CUS05375.2"/>
    </source>
</evidence>
<evidence type="ECO:0000256" key="1">
    <source>
        <dbReference type="SAM" id="MobiDB-lite"/>
    </source>
</evidence>
<feature type="region of interest" description="Disordered" evidence="1">
    <location>
        <begin position="49"/>
        <end position="69"/>
    </location>
</feature>
<dbReference type="Proteomes" id="UP000215027">
    <property type="component" value="Chromosome I"/>
</dbReference>
<accession>A0A160T8A4</accession>
<proteinExistence type="predicted"/>
<dbReference type="KEGG" id="pbf:CFX0092_A3497"/>
<keyword evidence="3" id="KW-1185">Reference proteome</keyword>
<name>A0A160T8A4_9CHLR</name>
<sequence length="146" mass="16727">MDIQSELNTVTEEIVAARLEHMAAEEQRLTRKRAVEIIESRLTIERLRHMASPEAGGNDTQRRAYAEEQTGRDRLILSDAQDKLVNSEIYVIQTAATLRIAEDRRRYHETVLRLTVNSAVESLRLAYADDGRGEAHYDEDGNRLTF</sequence>
<organism evidence="2 3">
    <name type="scientific">Candidatus Promineifilum breve</name>
    <dbReference type="NCBI Taxonomy" id="1806508"/>
    <lineage>
        <taxon>Bacteria</taxon>
        <taxon>Bacillati</taxon>
        <taxon>Chloroflexota</taxon>
        <taxon>Ardenticatenia</taxon>
        <taxon>Candidatus Promineifilales</taxon>
        <taxon>Candidatus Promineifilaceae</taxon>
        <taxon>Candidatus Promineifilum</taxon>
    </lineage>
</organism>
<dbReference type="AlphaFoldDB" id="A0A160T8A4"/>
<dbReference type="EMBL" id="LN890655">
    <property type="protein sequence ID" value="CUS05375.2"/>
    <property type="molecule type" value="Genomic_DNA"/>
</dbReference>
<reference evidence="2" key="1">
    <citation type="submission" date="2016-01" db="EMBL/GenBank/DDBJ databases">
        <authorList>
            <person name="Mcilroy J.S."/>
            <person name="Karst M S."/>
            <person name="Albertsen M."/>
        </authorList>
    </citation>
    <scope>NUCLEOTIDE SEQUENCE</scope>
    <source>
        <strain evidence="2">Cfx-K</strain>
    </source>
</reference>
<gene>
    <name evidence="2" type="ORF">CFX0092_A3497</name>
</gene>
<evidence type="ECO:0000313" key="3">
    <source>
        <dbReference type="Proteomes" id="UP000215027"/>
    </source>
</evidence>
<feature type="compositionally biased region" description="Basic and acidic residues" evidence="1">
    <location>
        <begin position="60"/>
        <end position="69"/>
    </location>
</feature>
<protein>
    <submittedName>
        <fullName evidence="2">Uncharacterized protein</fullName>
    </submittedName>
</protein>